<name>A0A8H3GQQ3_9AGAM</name>
<gene>
    <name evidence="2" type="ORF">RDB_LOCUS169748</name>
</gene>
<dbReference type="PROSITE" id="PS50097">
    <property type="entry name" value="BTB"/>
    <property type="match status" value="1"/>
</dbReference>
<organism evidence="2 3">
    <name type="scientific">Rhizoctonia solani</name>
    <dbReference type="NCBI Taxonomy" id="456999"/>
    <lineage>
        <taxon>Eukaryota</taxon>
        <taxon>Fungi</taxon>
        <taxon>Dikarya</taxon>
        <taxon>Basidiomycota</taxon>
        <taxon>Agaricomycotina</taxon>
        <taxon>Agaricomycetes</taxon>
        <taxon>Cantharellales</taxon>
        <taxon>Ceratobasidiaceae</taxon>
        <taxon>Rhizoctonia</taxon>
    </lineage>
</organism>
<dbReference type="Gene3D" id="3.30.710.10">
    <property type="entry name" value="Potassium Channel Kv1.1, Chain A"/>
    <property type="match status" value="1"/>
</dbReference>
<reference evidence="2" key="1">
    <citation type="submission" date="2021-01" db="EMBL/GenBank/DDBJ databases">
        <authorList>
            <person name="Kaushik A."/>
        </authorList>
    </citation>
    <scope>NUCLEOTIDE SEQUENCE</scope>
    <source>
        <strain evidence="2">AG1-1C</strain>
    </source>
</reference>
<dbReference type="EMBL" id="CAJMWS010000890">
    <property type="protein sequence ID" value="CAE6467676.1"/>
    <property type="molecule type" value="Genomic_DNA"/>
</dbReference>
<evidence type="ECO:0000313" key="2">
    <source>
        <dbReference type="EMBL" id="CAE6467676.1"/>
    </source>
</evidence>
<dbReference type="Pfam" id="PF00651">
    <property type="entry name" value="BTB"/>
    <property type="match status" value="1"/>
</dbReference>
<dbReference type="InterPro" id="IPR011333">
    <property type="entry name" value="SKP1/BTB/POZ_sf"/>
</dbReference>
<evidence type="ECO:0000313" key="3">
    <source>
        <dbReference type="Proteomes" id="UP000663846"/>
    </source>
</evidence>
<accession>A0A8H3GQQ3</accession>
<proteinExistence type="predicted"/>
<sequence>MAPNKSDKFYFPHGDLVVQLDRTLFRLHRDILRTHSGLFEDMLSMPSNDDTEGTESNPLSISRDLCSDQSFTILCKFMYPKRVGYRPKISAHDIEIWDYVLKATVALQMTHTRKVILDGLSDDAANIKSNPVEFFRISMDYEEAPRDLIVESLAILAYRCQRITPEEVGALGEKGTCYVNHTRERVREGLVLLSEGDNLRIEATPELLEYLGDKRSACRKAIFRKLIDNMSVSDKHRRTDNEASNIFDLGSCPRLCDSCVKQGSLNRRLFEAVFDRIVIRCVDEMIPASDPVESHMSLDD</sequence>
<protein>
    <recommendedName>
        <fullName evidence="1">BTB domain-containing protein</fullName>
    </recommendedName>
</protein>
<dbReference type="InterPro" id="IPR000210">
    <property type="entry name" value="BTB/POZ_dom"/>
</dbReference>
<dbReference type="AlphaFoldDB" id="A0A8H3GQQ3"/>
<feature type="domain" description="BTB" evidence="1">
    <location>
        <begin position="14"/>
        <end position="87"/>
    </location>
</feature>
<dbReference type="Proteomes" id="UP000663846">
    <property type="component" value="Unassembled WGS sequence"/>
</dbReference>
<dbReference type="SUPFAM" id="SSF54695">
    <property type="entry name" value="POZ domain"/>
    <property type="match status" value="1"/>
</dbReference>
<evidence type="ECO:0000259" key="1">
    <source>
        <dbReference type="PROSITE" id="PS50097"/>
    </source>
</evidence>
<comment type="caution">
    <text evidence="2">The sequence shown here is derived from an EMBL/GenBank/DDBJ whole genome shotgun (WGS) entry which is preliminary data.</text>
</comment>